<accession>A0A1L7N6R2</accession>
<organism evidence="2 3">
    <name type="scientific">Pseudomonas putida</name>
    <name type="common">Arthrobacter siderocapsulatus</name>
    <dbReference type="NCBI Taxonomy" id="303"/>
    <lineage>
        <taxon>Bacteria</taxon>
        <taxon>Pseudomonadati</taxon>
        <taxon>Pseudomonadota</taxon>
        <taxon>Gammaproteobacteria</taxon>
        <taxon>Pseudomonadales</taxon>
        <taxon>Pseudomonadaceae</taxon>
        <taxon>Pseudomonas</taxon>
    </lineage>
</organism>
<feature type="coiled-coil region" evidence="1">
    <location>
        <begin position="132"/>
        <end position="159"/>
    </location>
</feature>
<sequence length="224" mass="25668">MKETGMTPSWLNEKDGDEWRWAASYLSSRCSSSLKAKLDFFANRDFSRLVRSIHALESEAEGVKLIERLRNAIRQRRYRLSNGGRKTCSFTLPSATKTTLKTLAKRHKTTETGLIERLIEAASKQVAIQKEETRHESQAMKAIRNARKLEQELAKVRIDETEKQLHHCLKQLARWEAFLKEEQLVLSPEDEAAATALTKQRLHVIHEAIDAAVARHQLTSPRNV</sequence>
<gene>
    <name evidence="2" type="ORF">KF715C_ch5680</name>
</gene>
<dbReference type="Proteomes" id="UP000218731">
    <property type="component" value="Chromosome 1"/>
</dbReference>
<keyword evidence="1" id="KW-0175">Coiled coil</keyword>
<evidence type="ECO:0000256" key="1">
    <source>
        <dbReference type="SAM" id="Coils"/>
    </source>
</evidence>
<evidence type="ECO:0000313" key="2">
    <source>
        <dbReference type="EMBL" id="BAW21141.1"/>
    </source>
</evidence>
<reference evidence="2 3" key="1">
    <citation type="submission" date="2015-11" db="EMBL/GenBank/DDBJ databases">
        <title>Complete genome sequencing of a biphenyl-degrading bacterium, Pseudomonas putida KF715 (=NBRC110667).</title>
        <authorList>
            <person name="Suenaga H."/>
            <person name="Fujihara N."/>
            <person name="Watanabe T."/>
            <person name="Hirose J."/>
            <person name="Kimura N."/>
            <person name="Yamazoe A."/>
            <person name="Hosoyama A."/>
            <person name="Shimodaira J."/>
            <person name="Furukawa K."/>
        </authorList>
    </citation>
    <scope>NUCLEOTIDE SEQUENCE [LARGE SCALE GENOMIC DNA]</scope>
    <source>
        <strain evidence="2 3">KF715</strain>
    </source>
</reference>
<dbReference type="AlphaFoldDB" id="A0A1L7N6R2"/>
<name>A0A1L7N6R2_PSEPU</name>
<dbReference type="EMBL" id="AP015029">
    <property type="protein sequence ID" value="BAW21141.1"/>
    <property type="molecule type" value="Genomic_DNA"/>
</dbReference>
<proteinExistence type="predicted"/>
<protein>
    <submittedName>
        <fullName evidence="2">Uncharacterized protein</fullName>
    </submittedName>
</protein>
<evidence type="ECO:0000313" key="3">
    <source>
        <dbReference type="Proteomes" id="UP000218731"/>
    </source>
</evidence>